<dbReference type="PANTHER" id="PTHR42760:SF45">
    <property type="entry name" value="SHORT CHAIN DEHYDROGENASE_REDUCTASE FAMILY PROTEIN, PUTATIVE (AFU_ORTHOLOGUE AFUA_3G09150)-RELATED"/>
    <property type="match status" value="1"/>
</dbReference>
<reference evidence="3 4" key="1">
    <citation type="submission" date="2015-01" db="EMBL/GenBank/DDBJ databases">
        <title>The Genome Sequence of Exophiala oligosperma CBS72588.</title>
        <authorList>
            <consortium name="The Broad Institute Genomics Platform"/>
            <person name="Cuomo C."/>
            <person name="de Hoog S."/>
            <person name="Gorbushina A."/>
            <person name="Stielow B."/>
            <person name="Teixiera M."/>
            <person name="Abouelleil A."/>
            <person name="Chapman S.B."/>
            <person name="Priest M."/>
            <person name="Young S.K."/>
            <person name="Wortman J."/>
            <person name="Nusbaum C."/>
            <person name="Birren B."/>
        </authorList>
    </citation>
    <scope>NUCLEOTIDE SEQUENCE [LARGE SCALE GENOMIC DNA]</scope>
    <source>
        <strain evidence="3 4">CBS 72588</strain>
    </source>
</reference>
<dbReference type="GeneID" id="27357512"/>
<evidence type="ECO:0000256" key="2">
    <source>
        <dbReference type="ARBA" id="ARBA00022857"/>
    </source>
</evidence>
<evidence type="ECO:0000313" key="3">
    <source>
        <dbReference type="EMBL" id="KIW41831.1"/>
    </source>
</evidence>
<dbReference type="OrthoDB" id="1669814at2759"/>
<dbReference type="Pfam" id="PF13561">
    <property type="entry name" value="adh_short_C2"/>
    <property type="match status" value="1"/>
</dbReference>
<keyword evidence="4" id="KW-1185">Reference proteome</keyword>
<evidence type="ECO:0000313" key="4">
    <source>
        <dbReference type="Proteomes" id="UP000053342"/>
    </source>
</evidence>
<dbReference type="SUPFAM" id="SSF51735">
    <property type="entry name" value="NAD(P)-binding Rossmann-fold domains"/>
    <property type="match status" value="1"/>
</dbReference>
<dbReference type="AlphaFoldDB" id="A0A0D2APE0"/>
<dbReference type="HOGENOM" id="CLU_010194_1_0_1"/>
<dbReference type="STRING" id="215243.A0A0D2APE0"/>
<dbReference type="GO" id="GO:0016616">
    <property type="term" value="F:oxidoreductase activity, acting on the CH-OH group of donors, NAD or NADP as acceptor"/>
    <property type="evidence" value="ECO:0007669"/>
    <property type="project" value="TreeGrafter"/>
</dbReference>
<sequence>MGSLEGKIIAITGAADGIGLASARMLAKRGATLALGDISQAKLEAALASLGPGKHIATVVDVTNSKQVEEWIQEAATKLGKLDGAANIAGVCRHPAPITEESDENWDTTMGINAKGIFNCMRAQLKHMNDGGSIVNFASVGGLIGTPNFSVYNASKWAVVGLTKSVAREAGERSIRVNAICPGTIMTTMTTKIADKDPNFKPWEKQALKRGADPDEVARVVAFLLGEEASFITGCAYPVDGGWTA</sequence>
<name>A0A0D2APE0_9EURO</name>
<evidence type="ECO:0000256" key="1">
    <source>
        <dbReference type="ARBA" id="ARBA00006484"/>
    </source>
</evidence>
<gene>
    <name evidence="3" type="ORF">PV06_05438</name>
</gene>
<dbReference type="InterPro" id="IPR036291">
    <property type="entry name" value="NAD(P)-bd_dom_sf"/>
</dbReference>
<dbReference type="PANTHER" id="PTHR42760">
    <property type="entry name" value="SHORT-CHAIN DEHYDROGENASES/REDUCTASES FAMILY MEMBER"/>
    <property type="match status" value="1"/>
</dbReference>
<proteinExistence type="inferred from homology"/>
<dbReference type="EMBL" id="KN847336">
    <property type="protein sequence ID" value="KIW41831.1"/>
    <property type="molecule type" value="Genomic_DNA"/>
</dbReference>
<evidence type="ECO:0008006" key="5">
    <source>
        <dbReference type="Google" id="ProtNLM"/>
    </source>
</evidence>
<dbReference type="VEuPathDB" id="FungiDB:PV06_05438"/>
<dbReference type="CDD" id="cd05233">
    <property type="entry name" value="SDR_c"/>
    <property type="match status" value="1"/>
</dbReference>
<dbReference type="Gene3D" id="3.40.50.720">
    <property type="entry name" value="NAD(P)-binding Rossmann-like Domain"/>
    <property type="match status" value="1"/>
</dbReference>
<dbReference type="GO" id="GO:0048038">
    <property type="term" value="F:quinone binding"/>
    <property type="evidence" value="ECO:0007669"/>
    <property type="project" value="TreeGrafter"/>
</dbReference>
<keyword evidence="2" id="KW-0521">NADP</keyword>
<dbReference type="FunFam" id="3.40.50.720:FF:000084">
    <property type="entry name" value="Short-chain dehydrogenase reductase"/>
    <property type="match status" value="1"/>
</dbReference>
<comment type="similarity">
    <text evidence="1">Belongs to the short-chain dehydrogenases/reductases (SDR) family.</text>
</comment>
<organism evidence="3 4">
    <name type="scientific">Exophiala oligosperma</name>
    <dbReference type="NCBI Taxonomy" id="215243"/>
    <lineage>
        <taxon>Eukaryota</taxon>
        <taxon>Fungi</taxon>
        <taxon>Dikarya</taxon>
        <taxon>Ascomycota</taxon>
        <taxon>Pezizomycotina</taxon>
        <taxon>Eurotiomycetes</taxon>
        <taxon>Chaetothyriomycetidae</taxon>
        <taxon>Chaetothyriales</taxon>
        <taxon>Herpotrichiellaceae</taxon>
        <taxon>Exophiala</taxon>
    </lineage>
</organism>
<dbReference type="GO" id="GO:0006633">
    <property type="term" value="P:fatty acid biosynthetic process"/>
    <property type="evidence" value="ECO:0007669"/>
    <property type="project" value="TreeGrafter"/>
</dbReference>
<dbReference type="Proteomes" id="UP000053342">
    <property type="component" value="Unassembled WGS sequence"/>
</dbReference>
<dbReference type="RefSeq" id="XP_016262047.1">
    <property type="nucleotide sequence ID" value="XM_016406443.1"/>
</dbReference>
<accession>A0A0D2APE0</accession>
<dbReference type="InterPro" id="IPR020904">
    <property type="entry name" value="Sc_DH/Rdtase_CS"/>
</dbReference>
<protein>
    <recommendedName>
        <fullName evidence="5">3-oxoacyl-[acyl-carrier-protein] reductase</fullName>
    </recommendedName>
</protein>
<dbReference type="PRINTS" id="PR00081">
    <property type="entry name" value="GDHRDH"/>
</dbReference>
<dbReference type="InterPro" id="IPR002347">
    <property type="entry name" value="SDR_fam"/>
</dbReference>
<dbReference type="PRINTS" id="PR00080">
    <property type="entry name" value="SDRFAMILY"/>
</dbReference>
<dbReference type="PROSITE" id="PS00061">
    <property type="entry name" value="ADH_SHORT"/>
    <property type="match status" value="1"/>
</dbReference>